<proteinExistence type="predicted"/>
<dbReference type="EMBL" id="BMHC01000002">
    <property type="protein sequence ID" value="GGI22652.1"/>
    <property type="molecule type" value="Genomic_DNA"/>
</dbReference>
<dbReference type="AlphaFoldDB" id="A0A410V9H0"/>
<feature type="compositionally biased region" description="Pro residues" evidence="1">
    <location>
        <begin position="91"/>
        <end position="102"/>
    </location>
</feature>
<evidence type="ECO:0000313" key="3">
    <source>
        <dbReference type="EMBL" id="GGI22652.1"/>
    </source>
</evidence>
<evidence type="ECO:0000256" key="1">
    <source>
        <dbReference type="SAM" id="MobiDB-lite"/>
    </source>
</evidence>
<keyword evidence="2" id="KW-0732">Signal</keyword>
<dbReference type="Proteomes" id="UP000625079">
    <property type="component" value="Unassembled WGS sequence"/>
</dbReference>
<reference evidence="3" key="3">
    <citation type="submission" date="2022-12" db="EMBL/GenBank/DDBJ databases">
        <authorList>
            <person name="Sun Q."/>
            <person name="Zhou Y."/>
        </authorList>
    </citation>
    <scope>NUCLEOTIDE SEQUENCE</scope>
    <source>
        <strain evidence="3">CGMCC 1.15034</strain>
    </source>
</reference>
<evidence type="ECO:0000313" key="6">
    <source>
        <dbReference type="Proteomes" id="UP000625079"/>
    </source>
</evidence>
<feature type="chain" id="PRO_5043814643" description="Extensin" evidence="2">
    <location>
        <begin position="28"/>
        <end position="102"/>
    </location>
</feature>
<accession>A0A410V9H0</accession>
<feature type="signal peptide" evidence="2">
    <location>
        <begin position="1"/>
        <end position="27"/>
    </location>
</feature>
<evidence type="ECO:0008006" key="7">
    <source>
        <dbReference type="Google" id="ProtNLM"/>
    </source>
</evidence>
<sequence length="102" mass="10864">MTREKSGLDRLGLLVILFGMMSAAASAQTQLQPPTAPVAEPTVHDARVPRNDQTDGNFTRTPSAGPPSPMPDVKRIRTTDERITDDTAPPAVAPLQPPSPKP</sequence>
<evidence type="ECO:0000256" key="2">
    <source>
        <dbReference type="SAM" id="SignalP"/>
    </source>
</evidence>
<protein>
    <recommendedName>
        <fullName evidence="7">Extensin</fullName>
    </recommendedName>
</protein>
<feature type="compositionally biased region" description="Basic and acidic residues" evidence="1">
    <location>
        <begin position="72"/>
        <end position="85"/>
    </location>
</feature>
<reference evidence="4 5" key="2">
    <citation type="submission" date="2018-06" db="EMBL/GenBank/DDBJ databases">
        <title>Comparative genomics of rhizobia nodulating Arachis hypogaea in China.</title>
        <authorList>
            <person name="Li Y."/>
        </authorList>
    </citation>
    <scope>NUCLEOTIDE SEQUENCE [LARGE SCALE GENOMIC DNA]</scope>
    <source>
        <strain evidence="4 5">CCBAU 51658</strain>
    </source>
</reference>
<keyword evidence="5" id="KW-1185">Reference proteome</keyword>
<organism evidence="3 6">
    <name type="scientific">Bradyrhizobium guangdongense</name>
    <dbReference type="NCBI Taxonomy" id="1325090"/>
    <lineage>
        <taxon>Bacteria</taxon>
        <taxon>Pseudomonadati</taxon>
        <taxon>Pseudomonadota</taxon>
        <taxon>Alphaproteobacteria</taxon>
        <taxon>Hyphomicrobiales</taxon>
        <taxon>Nitrobacteraceae</taxon>
        <taxon>Bradyrhizobium</taxon>
    </lineage>
</organism>
<reference evidence="3" key="1">
    <citation type="journal article" date="2014" name="Int. J. Syst. Evol. Microbiol.">
        <title>Complete genome sequence of Corynebacterium casei LMG S-19264T (=DSM 44701T), isolated from a smear-ripened cheese.</title>
        <authorList>
            <consortium name="US DOE Joint Genome Institute (JGI-PGF)"/>
            <person name="Walter F."/>
            <person name="Albersmeier A."/>
            <person name="Kalinowski J."/>
            <person name="Ruckert C."/>
        </authorList>
    </citation>
    <scope>NUCLEOTIDE SEQUENCE</scope>
    <source>
        <strain evidence="3">CGMCC 1.15034</strain>
    </source>
</reference>
<dbReference type="Proteomes" id="UP000593880">
    <property type="component" value="Chromosome"/>
</dbReference>
<feature type="region of interest" description="Disordered" evidence="1">
    <location>
        <begin position="25"/>
        <end position="102"/>
    </location>
</feature>
<name>A0A410V9H0_9BRAD</name>
<evidence type="ECO:0000313" key="5">
    <source>
        <dbReference type="Proteomes" id="UP000593880"/>
    </source>
</evidence>
<evidence type="ECO:0000313" key="4">
    <source>
        <dbReference type="EMBL" id="QOZ61436.1"/>
    </source>
</evidence>
<feature type="compositionally biased region" description="Basic and acidic residues" evidence="1">
    <location>
        <begin position="42"/>
        <end position="53"/>
    </location>
</feature>
<dbReference type="EMBL" id="CP030057">
    <property type="protein sequence ID" value="QOZ61436.1"/>
    <property type="molecule type" value="Genomic_DNA"/>
</dbReference>
<gene>
    <name evidence="3" type="ORF">GCM10010987_20470</name>
    <name evidence="4" type="ORF">XH86_23910</name>
</gene>